<feature type="compositionally biased region" description="Polar residues" evidence="1">
    <location>
        <begin position="174"/>
        <end position="188"/>
    </location>
</feature>
<dbReference type="OrthoDB" id="6939416at2759"/>
<accession>A0A8J9VP00</accession>
<name>A0A8J9VP00_9NEOP</name>
<organism evidence="2 3">
    <name type="scientific">Brenthis ino</name>
    <name type="common">lesser marbled fritillary</name>
    <dbReference type="NCBI Taxonomy" id="405034"/>
    <lineage>
        <taxon>Eukaryota</taxon>
        <taxon>Metazoa</taxon>
        <taxon>Ecdysozoa</taxon>
        <taxon>Arthropoda</taxon>
        <taxon>Hexapoda</taxon>
        <taxon>Insecta</taxon>
        <taxon>Pterygota</taxon>
        <taxon>Neoptera</taxon>
        <taxon>Endopterygota</taxon>
        <taxon>Lepidoptera</taxon>
        <taxon>Glossata</taxon>
        <taxon>Ditrysia</taxon>
        <taxon>Papilionoidea</taxon>
        <taxon>Nymphalidae</taxon>
        <taxon>Heliconiinae</taxon>
        <taxon>Argynnini</taxon>
        <taxon>Brenthis</taxon>
    </lineage>
</organism>
<dbReference type="Proteomes" id="UP000838878">
    <property type="component" value="Chromosome 8"/>
</dbReference>
<evidence type="ECO:0000256" key="1">
    <source>
        <dbReference type="SAM" id="MobiDB-lite"/>
    </source>
</evidence>
<feature type="compositionally biased region" description="Basic and acidic residues" evidence="1">
    <location>
        <begin position="29"/>
        <end position="43"/>
    </location>
</feature>
<dbReference type="EMBL" id="OV170228">
    <property type="protein sequence ID" value="CAH0730520.1"/>
    <property type="molecule type" value="Genomic_DNA"/>
</dbReference>
<dbReference type="AlphaFoldDB" id="A0A8J9VP00"/>
<reference evidence="2" key="1">
    <citation type="submission" date="2021-12" db="EMBL/GenBank/DDBJ databases">
        <authorList>
            <person name="Martin H S."/>
        </authorList>
    </citation>
    <scope>NUCLEOTIDE SEQUENCE</scope>
</reference>
<keyword evidence="3" id="KW-1185">Reference proteome</keyword>
<feature type="non-terminal residue" evidence="2">
    <location>
        <position position="238"/>
    </location>
</feature>
<feature type="compositionally biased region" description="Polar residues" evidence="1">
    <location>
        <begin position="97"/>
        <end position="123"/>
    </location>
</feature>
<sequence>MTKLANNKLDQHEISDENTVQIKTIEIDDLKQDESKMSDKENYYFEDSDDSVKDPNFETGYGNESSNSDSSADRPTSRKRVRRVSQLLLKQKQQTQPYVNTDTPGQSVCTTSTFPISKNIPQHNLSTSSDSSSSTSSSNSSSSSSNSTVSSKSSLSKNRCSSNEIVPASPPCKQENNVVENEVPQLSKSPVRKSCKNRKCCVNEWLSNKAKTLINTGESYTSRSKSRKIVPKWSLKPP</sequence>
<evidence type="ECO:0000313" key="3">
    <source>
        <dbReference type="Proteomes" id="UP000838878"/>
    </source>
</evidence>
<protein>
    <submittedName>
        <fullName evidence="2">Uncharacterized protein</fullName>
    </submittedName>
</protein>
<feature type="region of interest" description="Disordered" evidence="1">
    <location>
        <begin position="217"/>
        <end position="238"/>
    </location>
</feature>
<feature type="region of interest" description="Disordered" evidence="1">
    <location>
        <begin position="29"/>
        <end position="188"/>
    </location>
</feature>
<proteinExistence type="predicted"/>
<evidence type="ECO:0000313" key="2">
    <source>
        <dbReference type="EMBL" id="CAH0730520.1"/>
    </source>
</evidence>
<feature type="compositionally biased region" description="Low complexity" evidence="1">
    <location>
        <begin position="86"/>
        <end position="96"/>
    </location>
</feature>
<feature type="compositionally biased region" description="Low complexity" evidence="1">
    <location>
        <begin position="124"/>
        <end position="163"/>
    </location>
</feature>
<gene>
    <name evidence="2" type="ORF">BINO364_LOCUS15495</name>
</gene>